<keyword evidence="4 7" id="KW-0812">Transmembrane</keyword>
<dbReference type="Proteomes" id="UP000219167">
    <property type="component" value="Unassembled WGS sequence"/>
</dbReference>
<proteinExistence type="inferred from homology"/>
<dbReference type="GO" id="GO:0005886">
    <property type="term" value="C:plasma membrane"/>
    <property type="evidence" value="ECO:0007669"/>
    <property type="project" value="UniProtKB-SubCell"/>
</dbReference>
<dbReference type="GO" id="GO:0008324">
    <property type="term" value="F:monoatomic cation transmembrane transporter activity"/>
    <property type="evidence" value="ECO:0007669"/>
    <property type="project" value="InterPro"/>
</dbReference>
<evidence type="ECO:0000256" key="3">
    <source>
        <dbReference type="ARBA" id="ARBA00022475"/>
    </source>
</evidence>
<evidence type="ECO:0000313" key="8">
    <source>
        <dbReference type="EMBL" id="SOC34789.1"/>
    </source>
</evidence>
<feature type="transmembrane region" description="Helical" evidence="7">
    <location>
        <begin position="102"/>
        <end position="121"/>
    </location>
</feature>
<dbReference type="PANTHER" id="PTHR34584:SF1">
    <property type="entry name" value="NA(+)_H(+) ANTIPORTER SUBUNIT E1"/>
    <property type="match status" value="1"/>
</dbReference>
<evidence type="ECO:0000313" key="9">
    <source>
        <dbReference type="Proteomes" id="UP000219167"/>
    </source>
</evidence>
<dbReference type="Pfam" id="PF01899">
    <property type="entry name" value="MNHE"/>
    <property type="match status" value="1"/>
</dbReference>
<reference evidence="8 9" key="1">
    <citation type="submission" date="2017-08" db="EMBL/GenBank/DDBJ databases">
        <authorList>
            <person name="de Groot N.N."/>
        </authorList>
    </citation>
    <scope>NUCLEOTIDE SEQUENCE [LARGE SCALE GENOMIC DNA]</scope>
    <source>
        <strain evidence="8 9">JC85</strain>
    </source>
</reference>
<dbReference type="InterPro" id="IPR002758">
    <property type="entry name" value="Cation_antiport_E"/>
</dbReference>
<evidence type="ECO:0000256" key="7">
    <source>
        <dbReference type="SAM" id="Phobius"/>
    </source>
</evidence>
<dbReference type="PANTHER" id="PTHR34584">
    <property type="entry name" value="NA(+)/H(+) ANTIPORTER SUBUNIT E1"/>
    <property type="match status" value="1"/>
</dbReference>
<comment type="similarity">
    <text evidence="2">Belongs to the CPA3 antiporters (TC 2.A.63) subunit E family.</text>
</comment>
<evidence type="ECO:0000256" key="4">
    <source>
        <dbReference type="ARBA" id="ARBA00022692"/>
    </source>
</evidence>
<feature type="transmembrane region" description="Helical" evidence="7">
    <location>
        <begin position="12"/>
        <end position="41"/>
    </location>
</feature>
<protein>
    <submittedName>
        <fullName evidence="8">Multisubunit potassium/proton antiporter PhaE subunit</fullName>
    </submittedName>
</protein>
<sequence>MTVLPYPLLTASLLLMWMTLNSFSIGHFILGAIIATVASWAMAALRPAKPHLRKWYLLPKLLGIVLYDIVRSNIAVVGIILTGRTRTRRSGFMTIHIELKDTTALALLAVILTSTPGTAWLEYNSSDGTLLMHVLDLIEEQEWTDLVKNRYERLLMEIFE</sequence>
<keyword evidence="3" id="KW-1003">Cell membrane</keyword>
<evidence type="ECO:0000256" key="1">
    <source>
        <dbReference type="ARBA" id="ARBA00004651"/>
    </source>
</evidence>
<dbReference type="NCBIfam" id="NF006520">
    <property type="entry name" value="PRK08965.1-4"/>
    <property type="match status" value="1"/>
</dbReference>
<evidence type="ECO:0000256" key="5">
    <source>
        <dbReference type="ARBA" id="ARBA00022989"/>
    </source>
</evidence>
<keyword evidence="5 7" id="KW-1133">Transmembrane helix</keyword>
<gene>
    <name evidence="8" type="ORF">SAMN05892877_10116</name>
</gene>
<keyword evidence="9" id="KW-1185">Reference proteome</keyword>
<dbReference type="AlphaFoldDB" id="A0A285TYX7"/>
<keyword evidence="6 7" id="KW-0472">Membrane</keyword>
<accession>A0A285TYX7</accession>
<dbReference type="PIRSF" id="PIRSF019239">
    <property type="entry name" value="MrpE"/>
    <property type="match status" value="1"/>
</dbReference>
<dbReference type="EMBL" id="OBQD01000001">
    <property type="protein sequence ID" value="SOC34789.1"/>
    <property type="molecule type" value="Genomic_DNA"/>
</dbReference>
<evidence type="ECO:0000256" key="2">
    <source>
        <dbReference type="ARBA" id="ARBA00006228"/>
    </source>
</evidence>
<feature type="transmembrane region" description="Helical" evidence="7">
    <location>
        <begin position="61"/>
        <end position="81"/>
    </location>
</feature>
<evidence type="ECO:0000256" key="6">
    <source>
        <dbReference type="ARBA" id="ARBA00023136"/>
    </source>
</evidence>
<comment type="subcellular location">
    <subcellularLocation>
        <location evidence="1">Cell membrane</location>
        <topology evidence="1">Multi-pass membrane protein</topology>
    </subcellularLocation>
</comment>
<name>A0A285TYX7_9HYPH</name>
<dbReference type="OrthoDB" id="9807187at2"/>
<organism evidence="8 9">
    <name type="scientific">Rhizobium subbaraonis</name>
    <dbReference type="NCBI Taxonomy" id="908946"/>
    <lineage>
        <taxon>Bacteria</taxon>
        <taxon>Pseudomonadati</taxon>
        <taxon>Pseudomonadota</taxon>
        <taxon>Alphaproteobacteria</taxon>
        <taxon>Hyphomicrobiales</taxon>
        <taxon>Rhizobiaceae</taxon>
        <taxon>Rhizobium/Agrobacterium group</taxon>
        <taxon>Rhizobium</taxon>
    </lineage>
</organism>
<dbReference type="RefSeq" id="WP_097135238.1">
    <property type="nucleotide sequence ID" value="NZ_OBQD01000001.1"/>
</dbReference>